<name>A0ACC2JCA6_9PEZI</name>
<dbReference type="Proteomes" id="UP001153332">
    <property type="component" value="Unassembled WGS sequence"/>
</dbReference>
<comment type="caution">
    <text evidence="1">The sequence shown here is derived from an EMBL/GenBank/DDBJ whole genome shotgun (WGS) entry which is preliminary data.</text>
</comment>
<accession>A0ACC2JCA6</accession>
<evidence type="ECO:0000313" key="2">
    <source>
        <dbReference type="Proteomes" id="UP001153332"/>
    </source>
</evidence>
<keyword evidence="2" id="KW-1185">Reference proteome</keyword>
<proteinExistence type="predicted"/>
<evidence type="ECO:0000313" key="1">
    <source>
        <dbReference type="EMBL" id="KAJ8125056.1"/>
    </source>
</evidence>
<dbReference type="EMBL" id="JAPUUL010002593">
    <property type="protein sequence ID" value="KAJ8125056.1"/>
    <property type="molecule type" value="Genomic_DNA"/>
</dbReference>
<reference evidence="1" key="1">
    <citation type="submission" date="2022-12" db="EMBL/GenBank/DDBJ databases">
        <title>Genome Sequence of Lasiodiplodia mahajangana.</title>
        <authorList>
            <person name="Buettner E."/>
        </authorList>
    </citation>
    <scope>NUCLEOTIDE SEQUENCE</scope>
    <source>
        <strain evidence="1">VT137</strain>
    </source>
</reference>
<gene>
    <name evidence="1" type="ORF">O1611_g8584</name>
</gene>
<sequence length="107" mass="10770">MPLILRVQVFIGLPKMSSVLGALEGDGSSRSSPGPSLSDFLGGGNGDGGVAGDDNVDAELGEEGSAVDASSKYAARSSVRSAVAAGAGSEKTGRLIRLYERGVFLEP</sequence>
<organism evidence="1 2">
    <name type="scientific">Lasiodiplodia mahajangana</name>
    <dbReference type="NCBI Taxonomy" id="1108764"/>
    <lineage>
        <taxon>Eukaryota</taxon>
        <taxon>Fungi</taxon>
        <taxon>Dikarya</taxon>
        <taxon>Ascomycota</taxon>
        <taxon>Pezizomycotina</taxon>
        <taxon>Dothideomycetes</taxon>
        <taxon>Dothideomycetes incertae sedis</taxon>
        <taxon>Botryosphaeriales</taxon>
        <taxon>Botryosphaeriaceae</taxon>
        <taxon>Lasiodiplodia</taxon>
    </lineage>
</organism>
<protein>
    <submittedName>
        <fullName evidence="1">Uncharacterized protein</fullName>
    </submittedName>
</protein>